<dbReference type="CDD" id="cd00018">
    <property type="entry name" value="AP2"/>
    <property type="match status" value="1"/>
</dbReference>
<dbReference type="InterPro" id="IPR016177">
    <property type="entry name" value="DNA-bd_dom_sf"/>
</dbReference>
<evidence type="ECO:0000256" key="2">
    <source>
        <dbReference type="ARBA" id="ARBA00023015"/>
    </source>
</evidence>
<name>A0AAV8CFY3_9POAL</name>
<sequence length="308" mass="34161">MCGGAIISDYIPAAGRSRRVTADYLWPELKRQKSSSKIEKGKASIGQLGSFDDFEADFEEFEQDSDEEFEEESFDEFDEDEFEKIIDVKPFAFESKSTISREISSSIGTAPVARSTATKRKRKNEFRGIRQRPWGKWAAEIRDPQKGVRVWLGTFNTAEEAARAYDAEARRIRGSKAKVNFPSSSPVSACQKKKNRANPNPPISKKKPVLSSDQGSNSFIFDNESKVPISEITSAVDAGLQVAPVKELDQSTGLMVNSDMNFLLNGAGSDDSIESLLNGDVGQDVFSDMVNFWGFDDMLDSSFDGGFY</sequence>
<dbReference type="GO" id="GO:0003677">
    <property type="term" value="F:DNA binding"/>
    <property type="evidence" value="ECO:0007669"/>
    <property type="project" value="UniProtKB-KW"/>
</dbReference>
<dbReference type="PANTHER" id="PTHR31190">
    <property type="entry name" value="DNA-BINDING DOMAIN"/>
    <property type="match status" value="1"/>
</dbReference>
<evidence type="ECO:0000259" key="7">
    <source>
        <dbReference type="PROSITE" id="PS51032"/>
    </source>
</evidence>
<evidence type="ECO:0000256" key="6">
    <source>
        <dbReference type="SAM" id="MobiDB-lite"/>
    </source>
</evidence>
<proteinExistence type="predicted"/>
<dbReference type="PROSITE" id="PS51032">
    <property type="entry name" value="AP2_ERF"/>
    <property type="match status" value="1"/>
</dbReference>
<dbReference type="GO" id="GO:0003700">
    <property type="term" value="F:DNA-binding transcription factor activity"/>
    <property type="evidence" value="ECO:0007669"/>
    <property type="project" value="InterPro"/>
</dbReference>
<comment type="subcellular location">
    <subcellularLocation>
        <location evidence="1">Nucleus</location>
    </subcellularLocation>
</comment>
<dbReference type="SMART" id="SM00380">
    <property type="entry name" value="AP2"/>
    <property type="match status" value="1"/>
</dbReference>
<dbReference type="EMBL" id="JAMFTS010000005">
    <property type="protein sequence ID" value="KAJ4754281.1"/>
    <property type="molecule type" value="Genomic_DNA"/>
</dbReference>
<dbReference type="SUPFAM" id="SSF54171">
    <property type="entry name" value="DNA-binding domain"/>
    <property type="match status" value="1"/>
</dbReference>
<evidence type="ECO:0000313" key="8">
    <source>
        <dbReference type="EMBL" id="KAJ4754281.1"/>
    </source>
</evidence>
<dbReference type="InterPro" id="IPR036955">
    <property type="entry name" value="AP2/ERF_dom_sf"/>
</dbReference>
<protein>
    <submittedName>
        <fullName evidence="8">Ethylene-responsive transcription factor</fullName>
    </submittedName>
</protein>
<dbReference type="FunFam" id="3.30.730.10:FF:000001">
    <property type="entry name" value="Ethylene-responsive transcription factor 2"/>
    <property type="match status" value="1"/>
</dbReference>
<dbReference type="GO" id="GO:0009873">
    <property type="term" value="P:ethylene-activated signaling pathway"/>
    <property type="evidence" value="ECO:0007669"/>
    <property type="project" value="InterPro"/>
</dbReference>
<keyword evidence="4" id="KW-0804">Transcription</keyword>
<dbReference type="AlphaFoldDB" id="A0AAV8CFY3"/>
<dbReference type="Pfam" id="PF00847">
    <property type="entry name" value="AP2"/>
    <property type="match status" value="1"/>
</dbReference>
<evidence type="ECO:0000256" key="1">
    <source>
        <dbReference type="ARBA" id="ARBA00004123"/>
    </source>
</evidence>
<dbReference type="Proteomes" id="UP001140206">
    <property type="component" value="Chromosome 5"/>
</dbReference>
<dbReference type="InterPro" id="IPR044808">
    <property type="entry name" value="ERF_plant"/>
</dbReference>
<evidence type="ECO:0000256" key="3">
    <source>
        <dbReference type="ARBA" id="ARBA00023125"/>
    </source>
</evidence>
<dbReference type="Gene3D" id="3.30.730.10">
    <property type="entry name" value="AP2/ERF domain"/>
    <property type="match status" value="1"/>
</dbReference>
<evidence type="ECO:0000256" key="5">
    <source>
        <dbReference type="ARBA" id="ARBA00023242"/>
    </source>
</evidence>
<organism evidence="8 9">
    <name type="scientific">Rhynchospora pubera</name>
    <dbReference type="NCBI Taxonomy" id="906938"/>
    <lineage>
        <taxon>Eukaryota</taxon>
        <taxon>Viridiplantae</taxon>
        <taxon>Streptophyta</taxon>
        <taxon>Embryophyta</taxon>
        <taxon>Tracheophyta</taxon>
        <taxon>Spermatophyta</taxon>
        <taxon>Magnoliopsida</taxon>
        <taxon>Liliopsida</taxon>
        <taxon>Poales</taxon>
        <taxon>Cyperaceae</taxon>
        <taxon>Cyperoideae</taxon>
        <taxon>Rhynchosporeae</taxon>
        <taxon>Rhynchospora</taxon>
    </lineage>
</organism>
<evidence type="ECO:0000313" key="9">
    <source>
        <dbReference type="Proteomes" id="UP001140206"/>
    </source>
</evidence>
<keyword evidence="9" id="KW-1185">Reference proteome</keyword>
<keyword evidence="2" id="KW-0805">Transcription regulation</keyword>
<keyword evidence="5" id="KW-0539">Nucleus</keyword>
<evidence type="ECO:0000256" key="4">
    <source>
        <dbReference type="ARBA" id="ARBA00023163"/>
    </source>
</evidence>
<dbReference type="PRINTS" id="PR00367">
    <property type="entry name" value="ETHRSPELEMNT"/>
</dbReference>
<comment type="caution">
    <text evidence="8">The sequence shown here is derived from an EMBL/GenBank/DDBJ whole genome shotgun (WGS) entry which is preliminary data.</text>
</comment>
<keyword evidence="3" id="KW-0238">DNA-binding</keyword>
<feature type="region of interest" description="Disordered" evidence="6">
    <location>
        <begin position="176"/>
        <end position="214"/>
    </location>
</feature>
<accession>A0AAV8CFY3</accession>
<dbReference type="PANTHER" id="PTHR31190:SF44">
    <property type="entry name" value="ETHYLENE-RESPONSIVE TRANSCRIPTION FACTOR 1"/>
    <property type="match status" value="1"/>
</dbReference>
<gene>
    <name evidence="8" type="ORF">LUZ62_088686</name>
</gene>
<dbReference type="InterPro" id="IPR001471">
    <property type="entry name" value="AP2/ERF_dom"/>
</dbReference>
<reference evidence="8" key="1">
    <citation type="submission" date="2022-08" db="EMBL/GenBank/DDBJ databases">
        <authorList>
            <person name="Marques A."/>
        </authorList>
    </citation>
    <scope>NUCLEOTIDE SEQUENCE</scope>
    <source>
        <strain evidence="8">RhyPub2mFocal</strain>
        <tissue evidence="8">Leaves</tissue>
    </source>
</reference>
<feature type="domain" description="AP2/ERF" evidence="7">
    <location>
        <begin position="125"/>
        <end position="182"/>
    </location>
</feature>
<dbReference type="GO" id="GO:0005634">
    <property type="term" value="C:nucleus"/>
    <property type="evidence" value="ECO:0007669"/>
    <property type="project" value="UniProtKB-SubCell"/>
</dbReference>